<feature type="compositionally biased region" description="Polar residues" evidence="1">
    <location>
        <begin position="633"/>
        <end position="644"/>
    </location>
</feature>
<organism evidence="2 3">
    <name type="scientific">Cystoisospora suis</name>
    <dbReference type="NCBI Taxonomy" id="483139"/>
    <lineage>
        <taxon>Eukaryota</taxon>
        <taxon>Sar</taxon>
        <taxon>Alveolata</taxon>
        <taxon>Apicomplexa</taxon>
        <taxon>Conoidasida</taxon>
        <taxon>Coccidia</taxon>
        <taxon>Eucoccidiorida</taxon>
        <taxon>Eimeriorina</taxon>
        <taxon>Sarcocystidae</taxon>
        <taxon>Cystoisospora</taxon>
    </lineage>
</organism>
<dbReference type="AlphaFoldDB" id="A0A2C6LBB5"/>
<keyword evidence="3" id="KW-1185">Reference proteome</keyword>
<sequence length="976" mass="104850">MALLGALCSPSPRSLESPHSEWDPRSWLRNSFSSSVLFASSVLALRFGIAGSWCIAPSFCLFILLLCHWFPFSICEELFRAISRWVSSPSSQFSLCNTVARQHEERIGSFLPSSVLASYTRKEALSVPPLLQCVSSAQWTSCVFSVVSASESRSFLDAVALLSFCLLRLHPSLFSLKSFRLWWPRFSCSNLEAGSSHFVFPALVAGLRLSRLVASTSISLSLAFLLLSSRSSWAGAVLVTSSSPRVDSGVSAGMRSLPASVTATLGCRDPAGSTTCAAQRSALHLLAEPGRCGHSSERQESILSQGGQVAAVAGERAFSGEWSDISSSDSQLLRRDSRIKQKELPDPRASRQPALSTFRLPSRLSGSRTVAACHSSPFNGRQTRMVLSRSSVQFRTRISEWPSSQPRLPGTFPLPVGSPAFVRSFSSAPQLLSSSAPYRPFVSPVAVDGFSGSRAACSSFFCGASTRYAPTHAVSPFLGGGVVKAPLPWPLDGMPSFVDSPGTSPSSGSKPFWALPGRAGLSRKFDGSADCRSSPSSSDFVAALPVSSAGAALGENKAGAENEGIVIEELPPLSFDFFGEENEPPPLASHGYGDSPSIHIPGVWHFYFPRCMYLPGDSGETLGGGLEGDISDQDSGTGRQSTEGTKGEKGLKNKRPKALGDRQRASGGLRENQSTQTPRECTYVPDSKGIFGRKRYGGPEAIFFFEDHTAVIPSLSARGNWAIVDPPESSPLTNKEIRLCVFSSKAPQERILLRGILAFSDHPTISLWEERVQLHAAQAGGSVFVGKDVRAGAASAAAALPQSVQVWDESGNVLLDGDKAAGGRSERDEEPFSATATYTLSGEFTGYRILGEDENYFKVHHHFVRYGPKQLYHLVEPAPAVGARLVSAVTESFLAPKSPVAIKPAVALRSRGKPGTARQGPRKEESVEDPRSSAGDLRDRLDEVLAHFADEDPQTVAWPVPRLPKSSQLEEEDEED</sequence>
<evidence type="ECO:0000256" key="1">
    <source>
        <dbReference type="SAM" id="MobiDB-lite"/>
    </source>
</evidence>
<keyword evidence="2" id="KW-0472">Membrane</keyword>
<dbReference type="GeneID" id="94425308"/>
<dbReference type="RefSeq" id="XP_067925919.1">
    <property type="nucleotide sequence ID" value="XM_068062097.1"/>
</dbReference>
<feature type="compositionally biased region" description="Basic and acidic residues" evidence="1">
    <location>
        <begin position="921"/>
        <end position="950"/>
    </location>
</feature>
<feature type="region of interest" description="Disordered" evidence="1">
    <location>
        <begin position="906"/>
        <end position="976"/>
    </location>
</feature>
<gene>
    <name evidence="2" type="ORF">CSUI_001894</name>
</gene>
<dbReference type="EMBL" id="MIGC01000783">
    <property type="protein sequence ID" value="PHJ24246.1"/>
    <property type="molecule type" value="Genomic_DNA"/>
</dbReference>
<accession>A0A2C6LBB5</accession>
<feature type="region of interest" description="Disordered" evidence="1">
    <location>
        <begin position="623"/>
        <end position="684"/>
    </location>
</feature>
<keyword evidence="2" id="KW-0812">Transmembrane</keyword>
<reference evidence="2 3" key="1">
    <citation type="journal article" date="2017" name="Int. J. Parasitol.">
        <title>The genome of the protozoan parasite Cystoisospora suis and a reverse vaccinology approach to identify vaccine candidates.</title>
        <authorList>
            <person name="Palmieri N."/>
            <person name="Shrestha A."/>
            <person name="Ruttkowski B."/>
            <person name="Beck T."/>
            <person name="Vogl C."/>
            <person name="Tomley F."/>
            <person name="Blake D.P."/>
            <person name="Joachim A."/>
        </authorList>
    </citation>
    <scope>NUCLEOTIDE SEQUENCE [LARGE SCALE GENOMIC DNA]</scope>
    <source>
        <strain evidence="2 3">Wien I</strain>
    </source>
</reference>
<name>A0A2C6LBB5_9APIC</name>
<proteinExistence type="predicted"/>
<comment type="caution">
    <text evidence="2">The sequence shown here is derived from an EMBL/GenBank/DDBJ whole genome shotgun (WGS) entry which is preliminary data.</text>
</comment>
<protein>
    <submittedName>
        <fullName evidence="2">Transmembrane protein</fullName>
    </submittedName>
</protein>
<evidence type="ECO:0000313" key="3">
    <source>
        <dbReference type="Proteomes" id="UP000221165"/>
    </source>
</evidence>
<dbReference type="OrthoDB" id="333013at2759"/>
<evidence type="ECO:0000313" key="2">
    <source>
        <dbReference type="EMBL" id="PHJ24246.1"/>
    </source>
</evidence>
<dbReference type="Proteomes" id="UP000221165">
    <property type="component" value="Unassembled WGS sequence"/>
</dbReference>
<feature type="region of interest" description="Disordered" evidence="1">
    <location>
        <begin position="1"/>
        <end position="22"/>
    </location>
</feature>
<dbReference type="VEuPathDB" id="ToxoDB:CSUI_001894"/>